<protein>
    <recommendedName>
        <fullName evidence="3">dTTP/UTP pyrophosphatase</fullName>
        <shortName evidence="3">dTTPase/UTPase</shortName>
        <ecNumber evidence="3">3.6.1.9</ecNumber>
    </recommendedName>
    <alternativeName>
        <fullName evidence="3">Nucleoside triphosphate pyrophosphatase</fullName>
    </alternativeName>
    <alternativeName>
        <fullName evidence="3">Nucleotide pyrophosphatase</fullName>
        <shortName evidence="3">Nucleotide PPase</shortName>
    </alternativeName>
</protein>
<dbReference type="Gene3D" id="3.90.950.10">
    <property type="match status" value="1"/>
</dbReference>
<proteinExistence type="inferred from homology"/>
<gene>
    <name evidence="4" type="ORF">CGS58_05875</name>
</gene>
<evidence type="ECO:0000256" key="1">
    <source>
        <dbReference type="ARBA" id="ARBA00001968"/>
    </source>
</evidence>
<organism evidence="4 5">
    <name type="scientific">Faecalibacterium prausnitzii</name>
    <dbReference type="NCBI Taxonomy" id="853"/>
    <lineage>
        <taxon>Bacteria</taxon>
        <taxon>Bacillati</taxon>
        <taxon>Bacillota</taxon>
        <taxon>Clostridia</taxon>
        <taxon>Eubacteriales</taxon>
        <taxon>Oscillospiraceae</taxon>
        <taxon>Faecalibacterium</taxon>
    </lineage>
</organism>
<dbReference type="InterPro" id="IPR003697">
    <property type="entry name" value="Maf-like"/>
</dbReference>
<dbReference type="PANTHER" id="PTHR43213">
    <property type="entry name" value="BIFUNCTIONAL DTTP/UTP PYROPHOSPHATASE/METHYLTRANSFERASE PROTEIN-RELATED"/>
    <property type="match status" value="1"/>
</dbReference>
<dbReference type="EC" id="3.6.1.9" evidence="3"/>
<accession>A0A2A7AR41</accession>
<dbReference type="HAMAP" id="MF_00528">
    <property type="entry name" value="Maf"/>
    <property type="match status" value="1"/>
</dbReference>
<dbReference type="GO" id="GO:0036218">
    <property type="term" value="F:dTTP diphosphatase activity"/>
    <property type="evidence" value="ECO:0007669"/>
    <property type="project" value="RHEA"/>
</dbReference>
<dbReference type="EMBL" id="NMTY01000012">
    <property type="protein sequence ID" value="PDX81607.1"/>
    <property type="molecule type" value="Genomic_DNA"/>
</dbReference>
<feature type="active site" description="Proton acceptor" evidence="3">
    <location>
        <position position="68"/>
    </location>
</feature>
<evidence type="ECO:0000313" key="4">
    <source>
        <dbReference type="EMBL" id="PDX81607.1"/>
    </source>
</evidence>
<dbReference type="NCBIfam" id="TIGR00172">
    <property type="entry name" value="maf"/>
    <property type="match status" value="1"/>
</dbReference>
<feature type="site" description="Important for substrate specificity" evidence="3">
    <location>
        <position position="11"/>
    </location>
</feature>
<comment type="catalytic activity">
    <reaction evidence="3">
        <text>UTP + H2O = UMP + diphosphate + H(+)</text>
        <dbReference type="Rhea" id="RHEA:29395"/>
        <dbReference type="ChEBI" id="CHEBI:15377"/>
        <dbReference type="ChEBI" id="CHEBI:15378"/>
        <dbReference type="ChEBI" id="CHEBI:33019"/>
        <dbReference type="ChEBI" id="CHEBI:46398"/>
        <dbReference type="ChEBI" id="CHEBI:57865"/>
        <dbReference type="EC" id="3.6.1.9"/>
    </reaction>
</comment>
<dbReference type="InterPro" id="IPR029001">
    <property type="entry name" value="ITPase-like_fam"/>
</dbReference>
<keyword evidence="3" id="KW-0546">Nucleotide metabolism</keyword>
<dbReference type="AlphaFoldDB" id="A0A2A7AR41"/>
<name>A0A2A7AR41_9FIRM</name>
<keyword evidence="3" id="KW-0963">Cytoplasm</keyword>
<comment type="similarity">
    <text evidence="3">Belongs to the Maf family. YhdE subfamily.</text>
</comment>
<dbReference type="Proteomes" id="UP000220005">
    <property type="component" value="Unassembled WGS sequence"/>
</dbReference>
<comment type="caution">
    <text evidence="4">The sequence shown here is derived from an EMBL/GenBank/DDBJ whole genome shotgun (WGS) entry which is preliminary data.</text>
</comment>
<evidence type="ECO:0000256" key="2">
    <source>
        <dbReference type="ARBA" id="ARBA00022801"/>
    </source>
</evidence>
<feature type="site" description="Important for substrate specificity" evidence="3">
    <location>
        <position position="151"/>
    </location>
</feature>
<dbReference type="CDD" id="cd00555">
    <property type="entry name" value="Maf"/>
    <property type="match status" value="1"/>
</dbReference>
<evidence type="ECO:0000313" key="5">
    <source>
        <dbReference type="Proteomes" id="UP000220005"/>
    </source>
</evidence>
<sequence>MNLILASGSPRRRELLSLYTSDFVVCVSDFDESAVTAPTPARLVEELARGKCLAVSAQHPGAVVIGCDTVVDVNGEVFGKPHSPADAKRMLRALSGATHEVHTGVCISDGERTESFVDTCRVKFFSIPEAEIERYAATEEPYDKAGAYAIQGRAALWLDAIEGDYYTIMGLPVSRTIRLLQQF</sequence>
<dbReference type="GO" id="GO:0036221">
    <property type="term" value="F:UTP diphosphatase activity"/>
    <property type="evidence" value="ECO:0007669"/>
    <property type="project" value="RHEA"/>
</dbReference>
<keyword evidence="2 3" id="KW-0378">Hydrolase</keyword>
<comment type="subcellular location">
    <subcellularLocation>
        <location evidence="3">Cytoplasm</location>
    </subcellularLocation>
</comment>
<dbReference type="GO" id="GO:0005737">
    <property type="term" value="C:cytoplasm"/>
    <property type="evidence" value="ECO:0007669"/>
    <property type="project" value="UniProtKB-SubCell"/>
</dbReference>
<dbReference type="RefSeq" id="WP_097839278.1">
    <property type="nucleotide sequence ID" value="NZ_NMTY01000012.1"/>
</dbReference>
<dbReference type="Pfam" id="PF02545">
    <property type="entry name" value="Maf"/>
    <property type="match status" value="1"/>
</dbReference>
<dbReference type="SUPFAM" id="SSF52972">
    <property type="entry name" value="ITPase-like"/>
    <property type="match status" value="1"/>
</dbReference>
<evidence type="ECO:0000256" key="3">
    <source>
        <dbReference type="HAMAP-Rule" id="MF_00528"/>
    </source>
</evidence>
<dbReference type="PIRSF" id="PIRSF006305">
    <property type="entry name" value="Maf"/>
    <property type="match status" value="1"/>
</dbReference>
<comment type="caution">
    <text evidence="3">Lacks conserved residue(s) required for the propagation of feature annotation.</text>
</comment>
<dbReference type="GO" id="GO:0009117">
    <property type="term" value="P:nucleotide metabolic process"/>
    <property type="evidence" value="ECO:0007669"/>
    <property type="project" value="UniProtKB-KW"/>
</dbReference>
<dbReference type="PANTHER" id="PTHR43213:SF5">
    <property type="entry name" value="BIFUNCTIONAL DTTP_UTP PYROPHOSPHATASE_METHYLTRANSFERASE PROTEIN-RELATED"/>
    <property type="match status" value="1"/>
</dbReference>
<comment type="catalytic activity">
    <reaction evidence="3">
        <text>dTTP + H2O = dTMP + diphosphate + H(+)</text>
        <dbReference type="Rhea" id="RHEA:28534"/>
        <dbReference type="ChEBI" id="CHEBI:15377"/>
        <dbReference type="ChEBI" id="CHEBI:15378"/>
        <dbReference type="ChEBI" id="CHEBI:33019"/>
        <dbReference type="ChEBI" id="CHEBI:37568"/>
        <dbReference type="ChEBI" id="CHEBI:63528"/>
        <dbReference type="EC" id="3.6.1.9"/>
    </reaction>
</comment>
<reference evidence="4 5" key="1">
    <citation type="journal article" date="2017" name="Front. Microbiol.">
        <title>New Insights into the Diversity of the Genus Faecalibacterium.</title>
        <authorList>
            <person name="Benevides L."/>
            <person name="Burman S."/>
            <person name="Martin R."/>
            <person name="Robert V."/>
            <person name="Thomas M."/>
            <person name="Miquel S."/>
            <person name="Chain F."/>
            <person name="Sokol H."/>
            <person name="Bermudez-Humaran L.G."/>
            <person name="Morrison M."/>
            <person name="Langella P."/>
            <person name="Azevedo V.A."/>
            <person name="Chatel J.M."/>
            <person name="Soares S."/>
        </authorList>
    </citation>
    <scope>NUCLEOTIDE SEQUENCE [LARGE SCALE GENOMIC DNA]</scope>
    <source>
        <strain evidence="4 5">CNCM I 4575</strain>
    </source>
</reference>
<comment type="function">
    <text evidence="3">Nucleoside triphosphate pyrophosphatase that hydrolyzes dTTP and UTP. May have a dual role in cell division arrest and in preventing the incorporation of modified nucleotides into cellular nucleic acids.</text>
</comment>
<comment type="cofactor">
    <cofactor evidence="1 3">
        <name>a divalent metal cation</name>
        <dbReference type="ChEBI" id="CHEBI:60240"/>
    </cofactor>
</comment>
<feature type="site" description="Important for substrate specificity" evidence="3">
    <location>
        <position position="69"/>
    </location>
</feature>